<protein>
    <submittedName>
        <fullName evidence="2">M15 family metallopeptidase</fullName>
    </submittedName>
</protein>
<keyword evidence="3" id="KW-1185">Reference proteome</keyword>
<evidence type="ECO:0000313" key="2">
    <source>
        <dbReference type="EMBL" id="MBV7268376.1"/>
    </source>
</evidence>
<dbReference type="InterPro" id="IPR039561">
    <property type="entry name" value="Peptidase_M15C"/>
</dbReference>
<dbReference type="AlphaFoldDB" id="A0A9X1JMJ6"/>
<proteinExistence type="predicted"/>
<feature type="domain" description="Peptidase M15C" evidence="1">
    <location>
        <begin position="84"/>
        <end position="140"/>
    </location>
</feature>
<dbReference type="GO" id="GO:0008233">
    <property type="term" value="F:peptidase activity"/>
    <property type="evidence" value="ECO:0007669"/>
    <property type="project" value="InterPro"/>
</dbReference>
<evidence type="ECO:0000313" key="3">
    <source>
        <dbReference type="Proteomes" id="UP001138894"/>
    </source>
</evidence>
<dbReference type="EMBL" id="JAGSPD010000003">
    <property type="protein sequence ID" value="MBV7268376.1"/>
    <property type="molecule type" value="Genomic_DNA"/>
</dbReference>
<sequence>MVTSKLCIAKYGTPNVQMEYKHMVLWDVPQDINDATPVLPNKIYCNKDLVKPLEEAFNNIIDRGLCDEVKTWDGCFNIRKKRGLKSWSLHSWAIAVDLNAAWNRLGKDPEMSKELVACFTDAGFDWGGDWTRKDGMHFQLKCICR</sequence>
<name>A0A9X1JMJ6_9FLAO</name>
<dbReference type="Proteomes" id="UP001138894">
    <property type="component" value="Unassembled WGS sequence"/>
</dbReference>
<accession>A0A9X1JMJ6</accession>
<organism evidence="2 3">
    <name type="scientific">Winogradskyella luteola</name>
    <dbReference type="NCBI Taxonomy" id="2828330"/>
    <lineage>
        <taxon>Bacteria</taxon>
        <taxon>Pseudomonadati</taxon>
        <taxon>Bacteroidota</taxon>
        <taxon>Flavobacteriia</taxon>
        <taxon>Flavobacteriales</taxon>
        <taxon>Flavobacteriaceae</taxon>
        <taxon>Winogradskyella</taxon>
    </lineage>
</organism>
<dbReference type="RefSeq" id="WP_218544931.1">
    <property type="nucleotide sequence ID" value="NZ_JAGSPD010000003.1"/>
</dbReference>
<comment type="caution">
    <text evidence="2">The sequence shown here is derived from an EMBL/GenBank/DDBJ whole genome shotgun (WGS) entry which is preliminary data.</text>
</comment>
<dbReference type="Pfam" id="PF13539">
    <property type="entry name" value="Peptidase_M15_4"/>
    <property type="match status" value="1"/>
</dbReference>
<gene>
    <name evidence="2" type="ORF">KCG49_04105</name>
</gene>
<evidence type="ECO:0000259" key="1">
    <source>
        <dbReference type="Pfam" id="PF13539"/>
    </source>
</evidence>
<reference evidence="2" key="1">
    <citation type="submission" date="2021-04" db="EMBL/GenBank/DDBJ databases">
        <authorList>
            <person name="Pira H."/>
            <person name="Risdian C."/>
            <person name="Wink J."/>
        </authorList>
    </citation>
    <scope>NUCLEOTIDE SEQUENCE</scope>
    <source>
        <strain evidence="2">WHY3</strain>
    </source>
</reference>